<evidence type="ECO:0000313" key="12">
    <source>
        <dbReference type="EMBL" id="KAJ4353306.1"/>
    </source>
</evidence>
<comment type="similarity">
    <text evidence="2">Belongs to the FPG family.</text>
</comment>
<dbReference type="GO" id="GO:0005634">
    <property type="term" value="C:nucleus"/>
    <property type="evidence" value="ECO:0007669"/>
    <property type="project" value="TreeGrafter"/>
</dbReference>
<protein>
    <recommendedName>
        <fullName evidence="11">Formamidopyrimidine-DNA glycosylase catalytic domain-containing protein</fullName>
    </recommendedName>
</protein>
<keyword evidence="6" id="KW-0234">DNA repair</keyword>
<evidence type="ECO:0000256" key="2">
    <source>
        <dbReference type="ARBA" id="ARBA00009409"/>
    </source>
</evidence>
<dbReference type="GO" id="GO:0016829">
    <property type="term" value="F:lyase activity"/>
    <property type="evidence" value="ECO:0007669"/>
    <property type="project" value="UniProtKB-KW"/>
</dbReference>
<feature type="domain" description="Formamidopyrimidine-DNA glycosylase catalytic" evidence="11">
    <location>
        <begin position="2"/>
        <end position="132"/>
    </location>
</feature>
<keyword evidence="5" id="KW-0238">DNA-binding</keyword>
<dbReference type="SUPFAM" id="SSF46946">
    <property type="entry name" value="S13-like H2TH domain"/>
    <property type="match status" value="1"/>
</dbReference>
<evidence type="ECO:0000256" key="8">
    <source>
        <dbReference type="ARBA" id="ARBA00023268"/>
    </source>
</evidence>
<dbReference type="Pfam" id="PF06831">
    <property type="entry name" value="H2TH"/>
    <property type="match status" value="1"/>
</dbReference>
<dbReference type="RefSeq" id="XP_056071080.1">
    <property type="nucleotide sequence ID" value="XM_056213813.1"/>
</dbReference>
<dbReference type="SMART" id="SM00898">
    <property type="entry name" value="Fapy_DNA_glyco"/>
    <property type="match status" value="1"/>
</dbReference>
<evidence type="ECO:0000256" key="9">
    <source>
        <dbReference type="ARBA" id="ARBA00023295"/>
    </source>
</evidence>
<dbReference type="EMBL" id="JAPEUX010000004">
    <property type="protein sequence ID" value="KAJ4353306.1"/>
    <property type="molecule type" value="Genomic_DNA"/>
</dbReference>
<feature type="compositionally biased region" description="Basic residues" evidence="10">
    <location>
        <begin position="313"/>
        <end position="323"/>
    </location>
</feature>
<feature type="compositionally biased region" description="Basic residues" evidence="10">
    <location>
        <begin position="429"/>
        <end position="438"/>
    </location>
</feature>
<dbReference type="OrthoDB" id="444592at2759"/>
<dbReference type="GeneID" id="80908563"/>
<dbReference type="GO" id="GO:0006284">
    <property type="term" value="P:base-excision repair"/>
    <property type="evidence" value="ECO:0007669"/>
    <property type="project" value="InterPro"/>
</dbReference>
<organism evidence="12 13">
    <name type="scientific">Didymosphaeria variabile</name>
    <dbReference type="NCBI Taxonomy" id="1932322"/>
    <lineage>
        <taxon>Eukaryota</taxon>
        <taxon>Fungi</taxon>
        <taxon>Dikarya</taxon>
        <taxon>Ascomycota</taxon>
        <taxon>Pezizomycotina</taxon>
        <taxon>Dothideomycetes</taxon>
        <taxon>Pleosporomycetidae</taxon>
        <taxon>Pleosporales</taxon>
        <taxon>Massarineae</taxon>
        <taxon>Didymosphaeriaceae</taxon>
        <taxon>Didymosphaeria</taxon>
    </lineage>
</organism>
<dbReference type="GO" id="GO:0003906">
    <property type="term" value="F:DNA-(apurinic or apyrimidinic site) endonuclease activity"/>
    <property type="evidence" value="ECO:0007669"/>
    <property type="project" value="InterPro"/>
</dbReference>
<feature type="compositionally biased region" description="Basic and acidic residues" evidence="10">
    <location>
        <begin position="349"/>
        <end position="366"/>
    </location>
</feature>
<evidence type="ECO:0000256" key="3">
    <source>
        <dbReference type="ARBA" id="ARBA00022763"/>
    </source>
</evidence>
<proteinExistence type="inferred from homology"/>
<sequence length="438" mass="49253">MPEIAEVARIVHYLKKYATGRVIKAVNTQEDTIVYGKVGTSASEFEKAMAGKKIIDAKQQGKYFWLEMDSPPHPLMHFGMSGWMKFSNDDTAHYRPAKVDEPEWPPKYWKFVLELEGEPDCQVSFVDARRLGRIRLIDAKAEDMRKTSPLKENGPDPVIDPDILTVLWLSNKLKSKRVPVKALLLDQANISGIGNWVGDEVMYQAKLHPEQYSNTFSDAQVKQLHDAMMYVCNTAVETLADSEKFPEDWLMKHRWGKGKKDGGKLPNGAKITFLKVGGRTSAIVPSVQKKTGAVAGDISEDVDGEEDDDEKPKLKKATKRKNKAKNEDNDSEESQEKLPVSTKRGRGRKAPEPPIKDEHEESEEKLPVGTKRGNKKVVEDIQQEDDVDEEEVPKVKKQKMSKSSSTQKKTTTKKSNGTQAENTDESSVRRRSSRASKA</sequence>
<comment type="catalytic activity">
    <reaction evidence="1">
        <text>Hydrolysis of DNA containing ring-opened 7-methylguanine residues, releasing 2,6-diamino-4-hydroxy-5-(N-methyl)formamidopyrimidine.</text>
        <dbReference type="EC" id="3.2.2.23"/>
    </reaction>
</comment>
<dbReference type="AlphaFoldDB" id="A0A9W8XKL0"/>
<dbReference type="InterPro" id="IPR015886">
    <property type="entry name" value="H2TH_FPG"/>
</dbReference>
<dbReference type="PANTHER" id="PTHR22993:SF9">
    <property type="entry name" value="FORMAMIDOPYRIMIDINE-DNA GLYCOSYLASE"/>
    <property type="match status" value="1"/>
</dbReference>
<evidence type="ECO:0000256" key="6">
    <source>
        <dbReference type="ARBA" id="ARBA00023204"/>
    </source>
</evidence>
<dbReference type="GO" id="GO:0008270">
    <property type="term" value="F:zinc ion binding"/>
    <property type="evidence" value="ECO:0007669"/>
    <property type="project" value="InterPro"/>
</dbReference>
<dbReference type="GO" id="GO:0008534">
    <property type="term" value="F:oxidized purine nucleobase lesion DNA N-glycosylase activity"/>
    <property type="evidence" value="ECO:0007669"/>
    <property type="project" value="UniProtKB-EC"/>
</dbReference>
<gene>
    <name evidence="12" type="ORF">N0V89_005033</name>
</gene>
<dbReference type="Gene3D" id="1.10.8.50">
    <property type="match status" value="1"/>
</dbReference>
<evidence type="ECO:0000256" key="4">
    <source>
        <dbReference type="ARBA" id="ARBA00022801"/>
    </source>
</evidence>
<dbReference type="PANTHER" id="PTHR22993">
    <property type="entry name" value="FORMAMIDOPYRIMIDINE-DNA GLYCOSYLASE"/>
    <property type="match status" value="1"/>
</dbReference>
<keyword evidence="8" id="KW-0511">Multifunctional enzyme</keyword>
<dbReference type="GO" id="GO:0003684">
    <property type="term" value="F:damaged DNA binding"/>
    <property type="evidence" value="ECO:0007669"/>
    <property type="project" value="InterPro"/>
</dbReference>
<feature type="compositionally biased region" description="Acidic residues" evidence="10">
    <location>
        <begin position="298"/>
        <end position="309"/>
    </location>
</feature>
<keyword evidence="13" id="KW-1185">Reference proteome</keyword>
<evidence type="ECO:0000256" key="10">
    <source>
        <dbReference type="SAM" id="MobiDB-lite"/>
    </source>
</evidence>
<dbReference type="SUPFAM" id="SSF81624">
    <property type="entry name" value="N-terminal domain of MutM-like DNA repair proteins"/>
    <property type="match status" value="1"/>
</dbReference>
<reference evidence="12" key="1">
    <citation type="submission" date="2022-10" db="EMBL/GenBank/DDBJ databases">
        <title>Tapping the CABI collections for fungal endophytes: first genome assemblies for Collariella, Neodidymelliopsis, Ascochyta clinopodiicola, Didymella pomorum, Didymosphaeria variabile, Neocosmospora piperis and Neocucurbitaria cava.</title>
        <authorList>
            <person name="Hill R."/>
        </authorList>
    </citation>
    <scope>NUCLEOTIDE SEQUENCE</scope>
    <source>
        <strain evidence="12">IMI 356815</strain>
    </source>
</reference>
<evidence type="ECO:0000313" key="13">
    <source>
        <dbReference type="Proteomes" id="UP001140513"/>
    </source>
</evidence>
<comment type="caution">
    <text evidence="12">The sequence shown here is derived from an EMBL/GenBank/DDBJ whole genome shotgun (WGS) entry which is preliminary data.</text>
</comment>
<feature type="compositionally biased region" description="Acidic residues" evidence="10">
    <location>
        <begin position="381"/>
        <end position="391"/>
    </location>
</feature>
<evidence type="ECO:0000256" key="5">
    <source>
        <dbReference type="ARBA" id="ARBA00023125"/>
    </source>
</evidence>
<evidence type="ECO:0000256" key="1">
    <source>
        <dbReference type="ARBA" id="ARBA00001668"/>
    </source>
</evidence>
<dbReference type="InterPro" id="IPR035937">
    <property type="entry name" value="FPG_N"/>
</dbReference>
<name>A0A9W8XKL0_9PLEO</name>
<dbReference type="CDD" id="cd08972">
    <property type="entry name" value="PF_Nei_N"/>
    <property type="match status" value="1"/>
</dbReference>
<dbReference type="Proteomes" id="UP001140513">
    <property type="component" value="Unassembled WGS sequence"/>
</dbReference>
<feature type="compositionally biased region" description="Low complexity" evidence="10">
    <location>
        <begin position="401"/>
        <end position="415"/>
    </location>
</feature>
<dbReference type="SMART" id="SM01232">
    <property type="entry name" value="H2TH"/>
    <property type="match status" value="1"/>
</dbReference>
<keyword evidence="7" id="KW-0456">Lyase</keyword>
<keyword evidence="3" id="KW-0227">DNA damage</keyword>
<dbReference type="Gene3D" id="3.20.190.10">
    <property type="entry name" value="MutM-like, N-terminal"/>
    <property type="match status" value="1"/>
</dbReference>
<accession>A0A9W8XKL0</accession>
<dbReference type="FunFam" id="1.10.8.50:FF:000009">
    <property type="entry name" value="Formamidopyrimidine-DNA glycosylase"/>
    <property type="match status" value="1"/>
</dbReference>
<evidence type="ECO:0000256" key="7">
    <source>
        <dbReference type="ARBA" id="ARBA00023239"/>
    </source>
</evidence>
<dbReference type="InterPro" id="IPR012319">
    <property type="entry name" value="FPG_cat"/>
</dbReference>
<dbReference type="PROSITE" id="PS51068">
    <property type="entry name" value="FPG_CAT"/>
    <property type="match status" value="1"/>
</dbReference>
<dbReference type="Pfam" id="PF01149">
    <property type="entry name" value="Fapy_DNA_glyco"/>
    <property type="match status" value="1"/>
</dbReference>
<keyword evidence="9" id="KW-0326">Glycosidase</keyword>
<feature type="region of interest" description="Disordered" evidence="10">
    <location>
        <begin position="288"/>
        <end position="438"/>
    </location>
</feature>
<keyword evidence="4" id="KW-0378">Hydrolase</keyword>
<dbReference type="InterPro" id="IPR010979">
    <property type="entry name" value="Ribosomal_uS13-like_H2TH"/>
</dbReference>
<evidence type="ECO:0000259" key="11">
    <source>
        <dbReference type="PROSITE" id="PS51068"/>
    </source>
</evidence>